<accession>A0A3N4MAK6</accession>
<keyword evidence="1" id="KW-0732">Signal</keyword>
<comment type="caution">
    <text evidence="2">The sequence shown here is derived from an EMBL/GenBank/DDBJ whole genome shotgun (WGS) entry which is preliminary data.</text>
</comment>
<dbReference type="InterPro" id="IPR036249">
    <property type="entry name" value="Thioredoxin-like_sf"/>
</dbReference>
<dbReference type="SUPFAM" id="SSF52833">
    <property type="entry name" value="Thioredoxin-like"/>
    <property type="match status" value="1"/>
</dbReference>
<reference evidence="3" key="1">
    <citation type="submission" date="2018-11" db="EMBL/GenBank/DDBJ databases">
        <title>Chitinophaga lutea sp.nov., isolate from arsenic contaminated soil.</title>
        <authorList>
            <person name="Zong Y."/>
        </authorList>
    </citation>
    <scope>NUCLEOTIDE SEQUENCE [LARGE SCALE GENOMIC DNA]</scope>
    <source>
        <strain evidence="3">YLT18</strain>
    </source>
</reference>
<evidence type="ECO:0000256" key="1">
    <source>
        <dbReference type="SAM" id="SignalP"/>
    </source>
</evidence>
<dbReference type="Gene3D" id="3.40.30.10">
    <property type="entry name" value="Glutaredoxin"/>
    <property type="match status" value="1"/>
</dbReference>
<feature type="signal peptide" evidence="1">
    <location>
        <begin position="1"/>
        <end position="19"/>
    </location>
</feature>
<evidence type="ECO:0000313" key="2">
    <source>
        <dbReference type="EMBL" id="RPD40814.1"/>
    </source>
</evidence>
<proteinExistence type="predicted"/>
<name>A0A3N4MAK6_9BACT</name>
<dbReference type="AlphaFoldDB" id="A0A3N4MAK6"/>
<feature type="chain" id="PRO_5018028998" evidence="1">
    <location>
        <begin position="20"/>
        <end position="167"/>
    </location>
</feature>
<evidence type="ECO:0000313" key="3">
    <source>
        <dbReference type="Proteomes" id="UP000279089"/>
    </source>
</evidence>
<keyword evidence="3" id="KW-1185">Reference proteome</keyword>
<protein>
    <submittedName>
        <fullName evidence="2">Uncharacterized protein</fullName>
    </submittedName>
</protein>
<dbReference type="Proteomes" id="UP000279089">
    <property type="component" value="Unassembled WGS sequence"/>
</dbReference>
<sequence>MNMRRWLCLFLLLPALLKAQSNTNDPANIPPFKQYSIISPLPMLLYSGQSFTKNDLPKNKPVLVFVFSVECDHCAHMTQDILKNIDKFGKTTLLMVTPFRLDRMKTWYDEYHIGKYPNIIMAAEPTRQILAYYDLKNFPGCYTYNKKHKFQAGYEGTVKLDTLLKHL</sequence>
<organism evidence="2 3">
    <name type="scientific">Chitinophaga barathri</name>
    <dbReference type="NCBI Taxonomy" id="1647451"/>
    <lineage>
        <taxon>Bacteria</taxon>
        <taxon>Pseudomonadati</taxon>
        <taxon>Bacteroidota</taxon>
        <taxon>Chitinophagia</taxon>
        <taxon>Chitinophagales</taxon>
        <taxon>Chitinophagaceae</taxon>
        <taxon>Chitinophaga</taxon>
    </lineage>
</organism>
<dbReference type="OrthoDB" id="662072at2"/>
<gene>
    <name evidence="2" type="ORF">EG028_12345</name>
</gene>
<dbReference type="EMBL" id="RMBX01000006">
    <property type="protein sequence ID" value="RPD40814.1"/>
    <property type="molecule type" value="Genomic_DNA"/>
</dbReference>